<evidence type="ECO:0000313" key="1">
    <source>
        <dbReference type="EMBL" id="OJT02209.1"/>
    </source>
</evidence>
<protein>
    <submittedName>
        <fullName evidence="1">Uncharacterized protein</fullName>
    </submittedName>
</protein>
<comment type="caution">
    <text evidence="1">The sequence shown here is derived from an EMBL/GenBank/DDBJ whole genome shotgun (WGS) entry which is preliminary data.</text>
</comment>
<dbReference type="Proteomes" id="UP000184267">
    <property type="component" value="Unassembled WGS sequence"/>
</dbReference>
<keyword evidence="2" id="KW-1185">Reference proteome</keyword>
<dbReference type="AlphaFoldDB" id="A0A1M2V3M1"/>
<reference evidence="1 2" key="1">
    <citation type="submission" date="2016-10" db="EMBL/GenBank/DDBJ databases">
        <title>Genome sequence of the basidiomycete white-rot fungus Trametes pubescens.</title>
        <authorList>
            <person name="Makela M.R."/>
            <person name="Granchi Z."/>
            <person name="Peng M."/>
            <person name="De Vries R.P."/>
            <person name="Grigoriev I."/>
            <person name="Riley R."/>
            <person name="Hilden K."/>
        </authorList>
    </citation>
    <scope>NUCLEOTIDE SEQUENCE [LARGE SCALE GENOMIC DNA]</scope>
    <source>
        <strain evidence="1 2">FBCC735</strain>
    </source>
</reference>
<accession>A0A1M2V3M1</accession>
<evidence type="ECO:0000313" key="2">
    <source>
        <dbReference type="Proteomes" id="UP000184267"/>
    </source>
</evidence>
<dbReference type="EMBL" id="MNAD01001693">
    <property type="protein sequence ID" value="OJT02209.1"/>
    <property type="molecule type" value="Genomic_DNA"/>
</dbReference>
<proteinExistence type="predicted"/>
<sequence length="98" mass="10859">MTGRPAPDAVPTGRRTFMVKQSSTGFEDLGYVQRQKALTYVAKTHAADRARGAICTNVKACDAWIGLQHWRCKPQLTNRRLGVGDICRNGAGSIWRLE</sequence>
<name>A0A1M2V3M1_TRAPU</name>
<gene>
    <name evidence="1" type="ORF">TRAPUB_7324</name>
</gene>
<organism evidence="1 2">
    <name type="scientific">Trametes pubescens</name>
    <name type="common">White-rot fungus</name>
    <dbReference type="NCBI Taxonomy" id="154538"/>
    <lineage>
        <taxon>Eukaryota</taxon>
        <taxon>Fungi</taxon>
        <taxon>Dikarya</taxon>
        <taxon>Basidiomycota</taxon>
        <taxon>Agaricomycotina</taxon>
        <taxon>Agaricomycetes</taxon>
        <taxon>Polyporales</taxon>
        <taxon>Polyporaceae</taxon>
        <taxon>Trametes</taxon>
    </lineage>
</organism>